<protein>
    <recommendedName>
        <fullName evidence="4">LPXTG-motif cell wall anchor domain-containing protein</fullName>
    </recommendedName>
</protein>
<evidence type="ECO:0008006" key="4">
    <source>
        <dbReference type="Google" id="ProtNLM"/>
    </source>
</evidence>
<comment type="caution">
    <text evidence="2">The sequence shown here is derived from an EMBL/GenBank/DDBJ whole genome shotgun (WGS) entry which is preliminary data.</text>
</comment>
<sequence length="487" mass="52011">MTARLGASVNGALARADWGRNAVPYARKKSKSFTVLAGVALAASLIVAPLVGSAASAEEPALVGKVGVIQDAGQEQNKTSYWEQEFSEFDAKCYKHEGNDINNSHGKLTNGGLTVTLNEYDDSWWGNQWVVLVVKSGNLNNVIENPVAGTAYASPINNGGQQAQVSHWIVCKGDVPEQEPEQPAPLKSDKVETTFDCETDVATVTTTTTTTPYVWDEQAQKWVLGTPVVAEPVVTERPLTDEEQQDCPPDTTVVTTEWEDGVWECGDTTVEQTREVTTTLVDWQGNPIGEPTVVTETRTRDLTQEELAECPLVPGEIESVCLGDVPYLGYEVSLPEGYEVDSETPVTITFVNPDGEDYVVENQPLAGTLLWPGASASAPKMWPGWALVDGEYVETDGNYAWTREGVTVEFHVNPDYETAITYPEATALCANPPIGGGDEPASTPSAPPALAVTGGGVSPILPIAGGAALLMGLAALAIVAYRRRVAS</sequence>
<dbReference type="RefSeq" id="WP_168912876.1">
    <property type="nucleotide sequence ID" value="NZ_JABACI010000003.1"/>
</dbReference>
<feature type="transmembrane region" description="Helical" evidence="1">
    <location>
        <begin position="33"/>
        <end position="52"/>
    </location>
</feature>
<evidence type="ECO:0000313" key="2">
    <source>
        <dbReference type="EMBL" id="NLP84379.1"/>
    </source>
</evidence>
<keyword evidence="1" id="KW-0812">Transmembrane</keyword>
<gene>
    <name evidence="2" type="ORF">HF576_10990</name>
</gene>
<keyword evidence="3" id="KW-1185">Reference proteome</keyword>
<name>A0ABX1KBP6_9MICO</name>
<evidence type="ECO:0000313" key="3">
    <source>
        <dbReference type="Proteomes" id="UP001429745"/>
    </source>
</evidence>
<accession>A0ABX1KBP6</accession>
<keyword evidence="1" id="KW-0472">Membrane</keyword>
<dbReference type="EMBL" id="JABACI010000003">
    <property type="protein sequence ID" value="NLP84379.1"/>
    <property type="molecule type" value="Genomic_DNA"/>
</dbReference>
<reference evidence="2 3" key="1">
    <citation type="submission" date="2020-04" db="EMBL/GenBank/DDBJ databases">
        <title>CFH 90308 Microbacterium sp.</title>
        <authorList>
            <person name="Nie G."/>
            <person name="Ming H."/>
            <person name="Xia T."/>
        </authorList>
    </citation>
    <scope>NUCLEOTIDE SEQUENCE [LARGE SCALE GENOMIC DNA]</scope>
    <source>
        <strain evidence="2 3">CFH 90308</strain>
    </source>
</reference>
<evidence type="ECO:0000256" key="1">
    <source>
        <dbReference type="SAM" id="Phobius"/>
    </source>
</evidence>
<dbReference type="Proteomes" id="UP001429745">
    <property type="component" value="Unassembled WGS sequence"/>
</dbReference>
<feature type="transmembrane region" description="Helical" evidence="1">
    <location>
        <begin position="460"/>
        <end position="481"/>
    </location>
</feature>
<proteinExistence type="predicted"/>
<organism evidence="2 3">
    <name type="scientific">Microbacterium salsuginis</name>
    <dbReference type="NCBI Taxonomy" id="2722803"/>
    <lineage>
        <taxon>Bacteria</taxon>
        <taxon>Bacillati</taxon>
        <taxon>Actinomycetota</taxon>
        <taxon>Actinomycetes</taxon>
        <taxon>Micrococcales</taxon>
        <taxon>Microbacteriaceae</taxon>
        <taxon>Microbacterium</taxon>
    </lineage>
</organism>
<keyword evidence="1" id="KW-1133">Transmembrane helix</keyword>